<name>A0A0G9MXH9_9SPHN</name>
<organism evidence="1 2">
    <name type="scientific">Aurantiacibacter luteus</name>
    <dbReference type="NCBI Taxonomy" id="1581420"/>
    <lineage>
        <taxon>Bacteria</taxon>
        <taxon>Pseudomonadati</taxon>
        <taxon>Pseudomonadota</taxon>
        <taxon>Alphaproteobacteria</taxon>
        <taxon>Sphingomonadales</taxon>
        <taxon>Erythrobacteraceae</taxon>
        <taxon>Aurantiacibacter</taxon>
    </lineage>
</organism>
<proteinExistence type="predicted"/>
<comment type="caution">
    <text evidence="1">The sequence shown here is derived from an EMBL/GenBank/DDBJ whole genome shotgun (WGS) entry which is preliminary data.</text>
</comment>
<reference evidence="1 2" key="1">
    <citation type="submission" date="2015-04" db="EMBL/GenBank/DDBJ databases">
        <title>The draft genome sequence of Erythrobacter luteus KA37.</title>
        <authorList>
            <person name="Zhuang L."/>
            <person name="Liu Y."/>
            <person name="Shao Z."/>
        </authorList>
    </citation>
    <scope>NUCLEOTIDE SEQUENCE [LARGE SCALE GENOMIC DNA]</scope>
    <source>
        <strain evidence="1 2">KA37</strain>
    </source>
</reference>
<accession>A0A0G9MXH9</accession>
<dbReference type="Proteomes" id="UP000053464">
    <property type="component" value="Unassembled WGS sequence"/>
</dbReference>
<dbReference type="STRING" id="1581420.AAW00_02920"/>
<dbReference type="RefSeq" id="WP_047002806.1">
    <property type="nucleotide sequence ID" value="NZ_LBHB01000001.1"/>
</dbReference>
<protein>
    <submittedName>
        <fullName evidence="1">Uncharacterized protein</fullName>
    </submittedName>
</protein>
<dbReference type="PATRIC" id="fig|1581420.6.peg.588"/>
<dbReference type="AlphaFoldDB" id="A0A0G9MXH9"/>
<sequence>MKLLVPAVLVLAGCGSGEALPAGSPVECALGGAAGFASDCTMERATREGENLLVVRHPDGSFRRFLLGVPGQGLITADGADSAVVERGEGFIEVRVGADRYRLAVGE</sequence>
<evidence type="ECO:0000313" key="1">
    <source>
        <dbReference type="EMBL" id="KLE35405.1"/>
    </source>
</evidence>
<evidence type="ECO:0000313" key="2">
    <source>
        <dbReference type="Proteomes" id="UP000053464"/>
    </source>
</evidence>
<gene>
    <name evidence="1" type="ORF">AAW00_02920</name>
</gene>
<dbReference type="OrthoDB" id="5402191at2"/>
<dbReference type="EMBL" id="LBHB01000001">
    <property type="protein sequence ID" value="KLE35405.1"/>
    <property type="molecule type" value="Genomic_DNA"/>
</dbReference>
<keyword evidence="2" id="KW-1185">Reference proteome</keyword>